<sequence>MPSGQMPNETLVISFGHCSIQSTPWNNSFAADREQQQKRKREGEAEMILVAMMAAVLEEYTAAAAGVMEEAMLRVPIPRRVCILILRCLPFAGPPPLPPPPPYSIGRAAPLAAGAR</sequence>
<dbReference type="PANTHER" id="PTHR48175:SF3">
    <property type="entry name" value="OS04G0581700 PROTEIN"/>
    <property type="match status" value="1"/>
</dbReference>
<dbReference type="PANTHER" id="PTHR48175">
    <property type="entry name" value="OS04G0581700 PROTEIN"/>
    <property type="match status" value="1"/>
</dbReference>
<protein>
    <submittedName>
        <fullName evidence="1">Uncharacterized protein</fullName>
    </submittedName>
</protein>
<dbReference type="AlphaFoldDB" id="A0A8J5LLJ5"/>
<name>A0A8J5LLJ5_ZINOF</name>
<gene>
    <name evidence="1" type="ORF">ZIOFF_014311</name>
</gene>
<accession>A0A8J5LLJ5</accession>
<evidence type="ECO:0000313" key="2">
    <source>
        <dbReference type="Proteomes" id="UP000734854"/>
    </source>
</evidence>
<comment type="caution">
    <text evidence="1">The sequence shown here is derived from an EMBL/GenBank/DDBJ whole genome shotgun (WGS) entry which is preliminary data.</text>
</comment>
<dbReference type="EMBL" id="JACMSC010000004">
    <property type="protein sequence ID" value="KAG6524402.1"/>
    <property type="molecule type" value="Genomic_DNA"/>
</dbReference>
<keyword evidence="2" id="KW-1185">Reference proteome</keyword>
<proteinExistence type="predicted"/>
<dbReference type="Proteomes" id="UP000734854">
    <property type="component" value="Unassembled WGS sequence"/>
</dbReference>
<reference evidence="1 2" key="1">
    <citation type="submission" date="2020-08" db="EMBL/GenBank/DDBJ databases">
        <title>Plant Genome Project.</title>
        <authorList>
            <person name="Zhang R.-G."/>
        </authorList>
    </citation>
    <scope>NUCLEOTIDE SEQUENCE [LARGE SCALE GENOMIC DNA]</scope>
    <source>
        <tissue evidence="1">Rhizome</tissue>
    </source>
</reference>
<evidence type="ECO:0000313" key="1">
    <source>
        <dbReference type="EMBL" id="KAG6524402.1"/>
    </source>
</evidence>
<organism evidence="1 2">
    <name type="scientific">Zingiber officinale</name>
    <name type="common">Ginger</name>
    <name type="synonym">Amomum zingiber</name>
    <dbReference type="NCBI Taxonomy" id="94328"/>
    <lineage>
        <taxon>Eukaryota</taxon>
        <taxon>Viridiplantae</taxon>
        <taxon>Streptophyta</taxon>
        <taxon>Embryophyta</taxon>
        <taxon>Tracheophyta</taxon>
        <taxon>Spermatophyta</taxon>
        <taxon>Magnoliopsida</taxon>
        <taxon>Liliopsida</taxon>
        <taxon>Zingiberales</taxon>
        <taxon>Zingiberaceae</taxon>
        <taxon>Zingiber</taxon>
    </lineage>
</organism>